<keyword evidence="1" id="KW-1277">Toxin-antitoxin system</keyword>
<organism evidence="2 3">
    <name type="scientific">Pseudomonas oryzihabitans</name>
    <dbReference type="NCBI Taxonomy" id="47885"/>
    <lineage>
        <taxon>Bacteria</taxon>
        <taxon>Pseudomonadati</taxon>
        <taxon>Pseudomonadota</taxon>
        <taxon>Gammaproteobacteria</taxon>
        <taxon>Pseudomonadales</taxon>
        <taxon>Pseudomonadaceae</taxon>
        <taxon>Pseudomonas</taxon>
    </lineage>
</organism>
<dbReference type="Gene3D" id="3.30.2310.20">
    <property type="entry name" value="RelE-like"/>
    <property type="match status" value="1"/>
</dbReference>
<comment type="caution">
    <text evidence="2">The sequence shown here is derived from an EMBL/GenBank/DDBJ whole genome shotgun (WGS) entry which is preliminary data.</text>
</comment>
<name>A0AAJ2BIT0_9PSED</name>
<evidence type="ECO:0000313" key="3">
    <source>
        <dbReference type="Proteomes" id="UP001268036"/>
    </source>
</evidence>
<evidence type="ECO:0000313" key="2">
    <source>
        <dbReference type="EMBL" id="MDR6233525.1"/>
    </source>
</evidence>
<dbReference type="InterPro" id="IPR007711">
    <property type="entry name" value="HigB-1"/>
</dbReference>
<dbReference type="Proteomes" id="UP001268036">
    <property type="component" value="Unassembled WGS sequence"/>
</dbReference>
<reference evidence="2" key="1">
    <citation type="submission" date="2023-08" db="EMBL/GenBank/DDBJ databases">
        <title>Functional and genomic diversity of the sorghum phyllosphere microbiome.</title>
        <authorList>
            <person name="Shade A."/>
        </authorList>
    </citation>
    <scope>NUCLEOTIDE SEQUENCE</scope>
    <source>
        <strain evidence="2">SORGH_AS_0201</strain>
    </source>
</reference>
<protein>
    <submittedName>
        <fullName evidence="2">Proteic killer suppression protein</fullName>
    </submittedName>
</protein>
<accession>A0AAJ2BIT0</accession>
<dbReference type="InterPro" id="IPR035093">
    <property type="entry name" value="RelE/ParE_toxin_dom_sf"/>
</dbReference>
<dbReference type="NCBIfam" id="TIGR02385">
    <property type="entry name" value="RelE_StbE"/>
    <property type="match status" value="1"/>
</dbReference>
<evidence type="ECO:0000256" key="1">
    <source>
        <dbReference type="ARBA" id="ARBA00022649"/>
    </source>
</evidence>
<proteinExistence type="predicted"/>
<dbReference type="EMBL" id="JAVJAF010000001">
    <property type="protein sequence ID" value="MDR6233525.1"/>
    <property type="molecule type" value="Genomic_DNA"/>
</dbReference>
<dbReference type="PANTHER" id="PTHR40266:SF2">
    <property type="entry name" value="TOXIN HIGB-1"/>
    <property type="match status" value="1"/>
</dbReference>
<dbReference type="InterPro" id="IPR007712">
    <property type="entry name" value="RelE/ParE_toxin"/>
</dbReference>
<dbReference type="RefSeq" id="WP_140220698.1">
    <property type="nucleotide sequence ID" value="NZ_CP021645.1"/>
</dbReference>
<dbReference type="AlphaFoldDB" id="A0AAJ2BIT0"/>
<gene>
    <name evidence="2" type="ORF">QE440_001266</name>
</gene>
<dbReference type="Pfam" id="PF05015">
    <property type="entry name" value="HigB-like_toxin"/>
    <property type="match status" value="1"/>
</dbReference>
<dbReference type="PANTHER" id="PTHR40266">
    <property type="entry name" value="TOXIN HIGB-1"/>
    <property type="match status" value="1"/>
</dbReference>
<dbReference type="SUPFAM" id="SSF143011">
    <property type="entry name" value="RelE-like"/>
    <property type="match status" value="1"/>
</dbReference>
<sequence>MIKTFKHKGLKAFFETGSTRGIQAAHAKRLSLVLGVLDQAVAPEEIDMPGFRLHPLKGNLAGYWSLSISGNWRVIFRFDGVDTELLDYLDYH</sequence>